<dbReference type="AlphaFoldDB" id="A0A936ZKC5"/>
<dbReference type="RefSeq" id="WP_202065025.1">
    <property type="nucleotide sequence ID" value="NZ_JAEQMY010000095.1"/>
</dbReference>
<dbReference type="EMBL" id="JAEQMY010000095">
    <property type="protein sequence ID" value="MBL0407615.1"/>
    <property type="molecule type" value="Genomic_DNA"/>
</dbReference>
<name>A0A936ZKC5_9HYPH</name>
<accession>A0A936ZKC5</accession>
<proteinExistence type="predicted"/>
<evidence type="ECO:0000313" key="1">
    <source>
        <dbReference type="EMBL" id="MBL0407615.1"/>
    </source>
</evidence>
<dbReference type="Proteomes" id="UP000605848">
    <property type="component" value="Unassembled WGS sequence"/>
</dbReference>
<organism evidence="1 2">
    <name type="scientific">Microvirga aerilata</name>
    <dbReference type="NCBI Taxonomy" id="670292"/>
    <lineage>
        <taxon>Bacteria</taxon>
        <taxon>Pseudomonadati</taxon>
        <taxon>Pseudomonadota</taxon>
        <taxon>Alphaproteobacteria</taxon>
        <taxon>Hyphomicrobiales</taxon>
        <taxon>Methylobacteriaceae</taxon>
        <taxon>Microvirga</taxon>
    </lineage>
</organism>
<sequence>MSYTSAAAETSWFHVRSSEELIEFCQLLDVAYVQDRTEPSRFCLSAANGEGWWPSVIEPSELFEEWPSWLPVPVECKSWAEQQSMEGAGSTSGDASEATRTWMTSPAEWPEEIEISFFDLVRTFMVPDSSLHVQSCVFDDGGYDVSTSGGVVHQDGRSTWIDFAEHLEALQMAEAA</sequence>
<reference evidence="1" key="1">
    <citation type="submission" date="2021-01" db="EMBL/GenBank/DDBJ databases">
        <title>Microvirga sp.</title>
        <authorList>
            <person name="Kim M.K."/>
        </authorList>
    </citation>
    <scope>NUCLEOTIDE SEQUENCE</scope>
    <source>
        <strain evidence="1">5420S-16</strain>
    </source>
</reference>
<gene>
    <name evidence="1" type="ORF">JKG68_27230</name>
</gene>
<protein>
    <submittedName>
        <fullName evidence="1">Uncharacterized protein</fullName>
    </submittedName>
</protein>
<keyword evidence="2" id="KW-1185">Reference proteome</keyword>
<comment type="caution">
    <text evidence="1">The sequence shown here is derived from an EMBL/GenBank/DDBJ whole genome shotgun (WGS) entry which is preliminary data.</text>
</comment>
<evidence type="ECO:0000313" key="2">
    <source>
        <dbReference type="Proteomes" id="UP000605848"/>
    </source>
</evidence>